<feature type="transmembrane region" description="Helical" evidence="1">
    <location>
        <begin position="37"/>
        <end position="56"/>
    </location>
</feature>
<keyword evidence="1" id="KW-0812">Transmembrane</keyword>
<evidence type="ECO:0000313" key="3">
    <source>
        <dbReference type="Proteomes" id="UP000290172"/>
    </source>
</evidence>
<dbReference type="AlphaFoldDB" id="A0A4V1LRN8"/>
<keyword evidence="1" id="KW-1133">Transmembrane helix</keyword>
<evidence type="ECO:0000256" key="1">
    <source>
        <dbReference type="SAM" id="Phobius"/>
    </source>
</evidence>
<gene>
    <name evidence="2" type="ORF">CRV08_05265</name>
</gene>
<organism evidence="2 3">
    <name type="scientific">Halarcobacter ebronensis</name>
    <dbReference type="NCBI Taxonomy" id="1462615"/>
    <lineage>
        <taxon>Bacteria</taxon>
        <taxon>Pseudomonadati</taxon>
        <taxon>Campylobacterota</taxon>
        <taxon>Epsilonproteobacteria</taxon>
        <taxon>Campylobacterales</taxon>
        <taxon>Arcobacteraceae</taxon>
        <taxon>Halarcobacter</taxon>
    </lineage>
</organism>
<dbReference type="EMBL" id="PDKJ01000004">
    <property type="protein sequence ID" value="RXJ68848.1"/>
    <property type="molecule type" value="Genomic_DNA"/>
</dbReference>
<feature type="transmembrane region" description="Helical" evidence="1">
    <location>
        <begin position="104"/>
        <end position="122"/>
    </location>
</feature>
<keyword evidence="1" id="KW-0472">Membrane</keyword>
<dbReference type="Proteomes" id="UP000290172">
    <property type="component" value="Unassembled WGS sequence"/>
</dbReference>
<proteinExistence type="predicted"/>
<evidence type="ECO:0000313" key="2">
    <source>
        <dbReference type="EMBL" id="RXJ68848.1"/>
    </source>
</evidence>
<protein>
    <submittedName>
        <fullName evidence="2">Uncharacterized protein</fullName>
    </submittedName>
</protein>
<accession>A0A4V1LRN8</accession>
<feature type="transmembrane region" description="Helical" evidence="1">
    <location>
        <begin position="12"/>
        <end position="31"/>
    </location>
</feature>
<dbReference type="RefSeq" id="WP_128979826.1">
    <property type="nucleotide sequence ID" value="NZ_PDKJ01000004.1"/>
</dbReference>
<comment type="caution">
    <text evidence="2">The sequence shown here is derived from an EMBL/GenBank/DDBJ whole genome shotgun (WGS) entry which is preliminary data.</text>
</comment>
<feature type="transmembrane region" description="Helical" evidence="1">
    <location>
        <begin position="76"/>
        <end position="98"/>
    </location>
</feature>
<reference evidence="2 3" key="1">
    <citation type="submission" date="2017-10" db="EMBL/GenBank/DDBJ databases">
        <title>Genomics of the genus Arcobacter.</title>
        <authorList>
            <person name="Perez-Cataluna A."/>
            <person name="Figueras M.J."/>
        </authorList>
    </citation>
    <scope>NUCLEOTIDE SEQUENCE [LARGE SCALE GENOMIC DNA]</scope>
    <source>
        <strain evidence="2 3">CECT 8993</strain>
    </source>
</reference>
<name>A0A4V1LRN8_9BACT</name>
<sequence length="163" mass="19090">MLNKSILQFMLYYILVLVVLFICAILFDLKSGDIDPLFFNVVAIYFILKYVIAKFYEKNERGLEKKEKSKFILMTFSFVILVQILLHIVTNGTFGAIVKNTETTIIFAIYLLINYITISFSIKYINEDYEKFVCPSCNKDYIMKESKEGYCTLCNEVELVRKK</sequence>